<gene>
    <name evidence="2" type="ORF">AWB78_04012</name>
</gene>
<dbReference type="InterPro" id="IPR008979">
    <property type="entry name" value="Galactose-bd-like_sf"/>
</dbReference>
<dbReference type="PROSITE" id="PS50022">
    <property type="entry name" value="FA58C_3"/>
    <property type="match status" value="1"/>
</dbReference>
<evidence type="ECO:0000313" key="2">
    <source>
        <dbReference type="EMBL" id="SAK82343.1"/>
    </source>
</evidence>
<dbReference type="SUPFAM" id="SSF49785">
    <property type="entry name" value="Galactose-binding domain-like"/>
    <property type="match status" value="1"/>
</dbReference>
<reference evidence="2" key="1">
    <citation type="submission" date="2016-01" db="EMBL/GenBank/DDBJ databases">
        <authorList>
            <person name="Peeters C."/>
        </authorList>
    </citation>
    <scope>NUCLEOTIDE SEQUENCE</scope>
    <source>
        <strain evidence="2">LMG 29321</strain>
    </source>
</reference>
<comment type="caution">
    <text evidence="2">The sequence shown here is derived from an EMBL/GenBank/DDBJ whole genome shotgun (WGS) entry which is preliminary data.</text>
</comment>
<sequence>MSRDDRRLLRYASVVGRQCQCSRPHRRPLSGKLEAVAVEDDVGSAFKNVLCLIGSIKKKTRRETTMSKKTQPMPLSIACLLQIAGSFAVRMKSLLWLVFIVTSFPFHALAGVDDCKSALVLSTYARTEDRFHDARMATHVSESEYSDIRRKAGGSAVIYGVPVGANYSDFNQRANARENSSGSSLTNTEAINVMWTGIDQTSQTAYADCLATLAATLPGIHLSVKSASATDVVILAHYVPVGSNPSSLHVKWSAFEYSKTAFPDEIPAGQTLILLKRPSKSLQLVVNASAIGSSDGVEINPLPLVVLPTPVPPPPVDIPESRFRVHADTPPPPCDSAGSPLPARVPTHLRGLYNLALLDTASASASSIIPGYPARHQIRFLNDGWFNNCRSWIPQTMPAWAQVDLGDNYLISLIIFGSEYQQFYRDRRPTNFAIDLSKSGSPGSWTTVYQSGPGEIVSDMREFPISPNIARFVRVTITDSQGGAPRIDELQVYGKPVPSAAK</sequence>
<accession>A0A158CJ04</accession>
<proteinExistence type="predicted"/>
<dbReference type="Pfam" id="PF00754">
    <property type="entry name" value="F5_F8_type_C"/>
    <property type="match status" value="1"/>
</dbReference>
<keyword evidence="3" id="KW-1185">Reference proteome</keyword>
<dbReference type="InterPro" id="IPR000421">
    <property type="entry name" value="FA58C"/>
</dbReference>
<evidence type="ECO:0000313" key="3">
    <source>
        <dbReference type="Proteomes" id="UP000071859"/>
    </source>
</evidence>
<protein>
    <submittedName>
        <fullName evidence="2">F5/8 type C domain protein</fullName>
    </submittedName>
</protein>
<dbReference type="EMBL" id="FCOX02000020">
    <property type="protein sequence ID" value="SAK82343.1"/>
    <property type="molecule type" value="Genomic_DNA"/>
</dbReference>
<evidence type="ECO:0000259" key="1">
    <source>
        <dbReference type="PROSITE" id="PS50022"/>
    </source>
</evidence>
<organism evidence="2 3">
    <name type="scientific">Caballeronia calidae</name>
    <dbReference type="NCBI Taxonomy" id="1777139"/>
    <lineage>
        <taxon>Bacteria</taxon>
        <taxon>Pseudomonadati</taxon>
        <taxon>Pseudomonadota</taxon>
        <taxon>Betaproteobacteria</taxon>
        <taxon>Burkholderiales</taxon>
        <taxon>Burkholderiaceae</taxon>
        <taxon>Caballeronia</taxon>
    </lineage>
</organism>
<feature type="domain" description="F5/8 type C" evidence="1">
    <location>
        <begin position="343"/>
        <end position="495"/>
    </location>
</feature>
<name>A0A158CJ04_9BURK</name>
<dbReference type="Proteomes" id="UP000071859">
    <property type="component" value="Unassembled WGS sequence"/>
</dbReference>
<dbReference type="AlphaFoldDB" id="A0A158CJ04"/>
<dbReference type="Gene3D" id="2.60.120.260">
    <property type="entry name" value="Galactose-binding domain-like"/>
    <property type="match status" value="1"/>
</dbReference>